<keyword evidence="6" id="KW-0732">Signal</keyword>
<gene>
    <name evidence="15" type="primary">LOC105365340</name>
</gene>
<evidence type="ECO:0000256" key="1">
    <source>
        <dbReference type="ARBA" id="ARBA00004370"/>
    </source>
</evidence>
<comment type="subcellular location">
    <subcellularLocation>
        <location evidence="1">Membrane</location>
    </subcellularLocation>
</comment>
<dbReference type="EC" id="3.1.3.80" evidence="3"/>
<accession>A0AAJ7DZ52</accession>
<comment type="catalytic activity">
    <reaction evidence="12">
        <text>1D-myo-inositol hexakisphosphate + H2O = 1D-myo-inositol 1,2,4,5,6-pentakisphosphate + phosphate</text>
        <dbReference type="Rhea" id="RHEA:16989"/>
        <dbReference type="ChEBI" id="CHEBI:15377"/>
        <dbReference type="ChEBI" id="CHEBI:43474"/>
        <dbReference type="ChEBI" id="CHEBI:57798"/>
        <dbReference type="ChEBI" id="CHEBI:58130"/>
        <dbReference type="EC" id="3.1.3.62"/>
    </reaction>
    <physiologicalReaction direction="left-to-right" evidence="12">
        <dbReference type="Rhea" id="RHEA:16990"/>
    </physiologicalReaction>
</comment>
<evidence type="ECO:0000256" key="8">
    <source>
        <dbReference type="ARBA" id="ARBA00023136"/>
    </source>
</evidence>
<keyword evidence="14" id="KW-1185">Reference proteome</keyword>
<dbReference type="CDD" id="cd07061">
    <property type="entry name" value="HP_HAP_like"/>
    <property type="match status" value="1"/>
</dbReference>
<dbReference type="InterPro" id="IPR029033">
    <property type="entry name" value="His_PPase_superfam"/>
</dbReference>
<dbReference type="AlphaFoldDB" id="A0AAJ7DZ52"/>
<comment type="catalytic activity">
    <reaction evidence="13">
        <text>(2R)-2,3-bisphosphoglycerate + H2O = (2R)-2-phosphoglycerate + phosphate</text>
        <dbReference type="Rhea" id="RHEA:27381"/>
        <dbReference type="ChEBI" id="CHEBI:15377"/>
        <dbReference type="ChEBI" id="CHEBI:43474"/>
        <dbReference type="ChEBI" id="CHEBI:58248"/>
        <dbReference type="ChEBI" id="CHEBI:58289"/>
        <dbReference type="EC" id="3.1.3.80"/>
    </reaction>
    <physiologicalReaction direction="left-to-right" evidence="13">
        <dbReference type="Rhea" id="RHEA:27382"/>
    </physiologicalReaction>
</comment>
<evidence type="ECO:0000256" key="2">
    <source>
        <dbReference type="ARBA" id="ARBA00008422"/>
    </source>
</evidence>
<organism evidence="14 15">
    <name type="scientific">Ceratosolen solmsi marchali</name>
    <dbReference type="NCBI Taxonomy" id="326594"/>
    <lineage>
        <taxon>Eukaryota</taxon>
        <taxon>Metazoa</taxon>
        <taxon>Ecdysozoa</taxon>
        <taxon>Arthropoda</taxon>
        <taxon>Hexapoda</taxon>
        <taxon>Insecta</taxon>
        <taxon>Pterygota</taxon>
        <taxon>Neoptera</taxon>
        <taxon>Endopterygota</taxon>
        <taxon>Hymenoptera</taxon>
        <taxon>Apocrita</taxon>
        <taxon>Proctotrupomorpha</taxon>
        <taxon>Chalcidoidea</taxon>
        <taxon>Agaonidae</taxon>
        <taxon>Agaoninae</taxon>
        <taxon>Ceratosolen</taxon>
    </lineage>
</organism>
<evidence type="ECO:0000256" key="9">
    <source>
        <dbReference type="ARBA" id="ARBA00031642"/>
    </source>
</evidence>
<evidence type="ECO:0000256" key="5">
    <source>
        <dbReference type="ARBA" id="ARBA00018097"/>
    </source>
</evidence>
<dbReference type="Gene3D" id="3.40.50.1240">
    <property type="entry name" value="Phosphoglycerate mutase-like"/>
    <property type="match status" value="1"/>
</dbReference>
<evidence type="ECO:0000256" key="6">
    <source>
        <dbReference type="ARBA" id="ARBA00022729"/>
    </source>
</evidence>
<proteinExistence type="inferred from homology"/>
<protein>
    <recommendedName>
        <fullName evidence="5">Multiple inositol polyphosphate phosphatase 1</fullName>
        <ecNumber evidence="4">3.1.3.62</ecNumber>
        <ecNumber evidence="3">3.1.3.80</ecNumber>
    </recommendedName>
    <alternativeName>
        <fullName evidence="9">2,3-bisphosphoglycerate 3-phosphatase</fullName>
    </alternativeName>
</protein>
<keyword evidence="7" id="KW-0378">Hydrolase</keyword>
<dbReference type="RefSeq" id="XP_011501782.1">
    <property type="nucleotide sequence ID" value="XM_011503480.1"/>
</dbReference>
<dbReference type="Proteomes" id="UP000695007">
    <property type="component" value="Unplaced"/>
</dbReference>
<evidence type="ECO:0000256" key="13">
    <source>
        <dbReference type="ARBA" id="ARBA00043832"/>
    </source>
</evidence>
<evidence type="ECO:0000256" key="3">
    <source>
        <dbReference type="ARBA" id="ARBA00012976"/>
    </source>
</evidence>
<comment type="similarity">
    <text evidence="2">Belongs to the histidine acid phosphatase family. MINPP1 subfamily.</text>
</comment>
<sequence length="348" mass="40807">MWMMMRHGTRYASENEIPILLGLAKFRDQILKNHIANRERVKQAFPELIIKNPNDINSNSYVFRASNTARTNETLISFTEGLFLKKGFITPVATPESERIIEPYQNCFNWYNDYDSNHYNDESDKFIMTSEFQQLIKNVSSRLGFIRSLNFNEIYAIYTTCRYEVAWNPDQLSIWCMLFLFEEMKLMEYIEDLSYYYISGPGRKLSGQLGCHAVSDMFNHFEKVENDTLHDQPKGIFYFGHTLSIQILLAALKINADEVPINASNYHTVDRKYRTSLQTPFSANLMAVFYKCEGENKPNKVIFYLCEKPLYVHYCNGQICDWDELKKKFQSDIDTCTIDVCDKKDQDQ</sequence>
<dbReference type="PANTHER" id="PTHR20963">
    <property type="entry name" value="MULTIPLE INOSITOL POLYPHOSPHATE PHOSPHATASE-RELATED"/>
    <property type="match status" value="1"/>
</dbReference>
<dbReference type="PANTHER" id="PTHR20963:SF8">
    <property type="entry name" value="MULTIPLE INOSITOL POLYPHOSPHATE PHOSPHATASE 1"/>
    <property type="match status" value="1"/>
</dbReference>
<evidence type="ECO:0000256" key="10">
    <source>
        <dbReference type="ARBA" id="ARBA00043668"/>
    </source>
</evidence>
<dbReference type="KEGG" id="csol:105365340"/>
<dbReference type="GO" id="GO:0052745">
    <property type="term" value="F:inositol phosphate phosphatase activity"/>
    <property type="evidence" value="ECO:0007669"/>
    <property type="project" value="TreeGrafter"/>
</dbReference>
<evidence type="ECO:0000313" key="14">
    <source>
        <dbReference type="Proteomes" id="UP000695007"/>
    </source>
</evidence>
<evidence type="ECO:0000256" key="7">
    <source>
        <dbReference type="ARBA" id="ARBA00022801"/>
    </source>
</evidence>
<name>A0AAJ7DZ52_9HYME</name>
<dbReference type="GeneID" id="105365340"/>
<dbReference type="InterPro" id="IPR000560">
    <property type="entry name" value="His_Pase_clade-2"/>
</dbReference>
<dbReference type="GO" id="GO:0016020">
    <property type="term" value="C:membrane"/>
    <property type="evidence" value="ECO:0007669"/>
    <property type="project" value="UniProtKB-SubCell"/>
</dbReference>
<dbReference type="EC" id="3.1.3.62" evidence="4"/>
<dbReference type="GO" id="GO:0003993">
    <property type="term" value="F:acid phosphatase activity"/>
    <property type="evidence" value="ECO:0007669"/>
    <property type="project" value="TreeGrafter"/>
</dbReference>
<reference evidence="15" key="1">
    <citation type="submission" date="2025-08" db="UniProtKB">
        <authorList>
            <consortium name="RefSeq"/>
        </authorList>
    </citation>
    <scope>IDENTIFICATION</scope>
</reference>
<evidence type="ECO:0000256" key="12">
    <source>
        <dbReference type="ARBA" id="ARBA00043691"/>
    </source>
</evidence>
<evidence type="ECO:0000256" key="4">
    <source>
        <dbReference type="ARBA" id="ARBA00013040"/>
    </source>
</evidence>
<evidence type="ECO:0000256" key="11">
    <source>
        <dbReference type="ARBA" id="ARBA00043671"/>
    </source>
</evidence>
<evidence type="ECO:0000313" key="15">
    <source>
        <dbReference type="RefSeq" id="XP_011501782.1"/>
    </source>
</evidence>
<dbReference type="SUPFAM" id="SSF53254">
    <property type="entry name" value="Phosphoglycerate mutase-like"/>
    <property type="match status" value="1"/>
</dbReference>
<keyword evidence="8" id="KW-0472">Membrane</keyword>
<dbReference type="GO" id="GO:0034417">
    <property type="term" value="F:bisphosphoglycerate 3-phosphatase activity"/>
    <property type="evidence" value="ECO:0007669"/>
    <property type="project" value="UniProtKB-EC"/>
</dbReference>
<dbReference type="Pfam" id="PF00328">
    <property type="entry name" value="His_Phos_2"/>
    <property type="match status" value="1"/>
</dbReference>
<comment type="catalytic activity">
    <reaction evidence="10">
        <text>1D-myo-inositol 1,2,5,6-tetrakisphosphate + H2O = 1D-myo-inositol 1,2,6-trisphosphate + phosphate</text>
        <dbReference type="Rhea" id="RHEA:77119"/>
        <dbReference type="ChEBI" id="CHEBI:15377"/>
        <dbReference type="ChEBI" id="CHEBI:43474"/>
        <dbReference type="ChEBI" id="CHEBI:195535"/>
        <dbReference type="ChEBI" id="CHEBI:195537"/>
        <dbReference type="EC" id="3.1.3.62"/>
    </reaction>
    <physiologicalReaction direction="left-to-right" evidence="10">
        <dbReference type="Rhea" id="RHEA:77120"/>
    </physiologicalReaction>
</comment>
<comment type="catalytic activity">
    <reaction evidence="11">
        <text>1D-myo-inositol 1,2,4,5,6-pentakisphosphate + H2O = 1D-myo-inositol 1,2,5,6-tetrakisphosphate + phosphate</text>
        <dbReference type="Rhea" id="RHEA:77115"/>
        <dbReference type="ChEBI" id="CHEBI:15377"/>
        <dbReference type="ChEBI" id="CHEBI:43474"/>
        <dbReference type="ChEBI" id="CHEBI:57798"/>
        <dbReference type="ChEBI" id="CHEBI:195535"/>
        <dbReference type="EC" id="3.1.3.62"/>
    </reaction>
    <physiologicalReaction direction="left-to-right" evidence="11">
        <dbReference type="Rhea" id="RHEA:77116"/>
    </physiologicalReaction>
</comment>